<evidence type="ECO:0000313" key="2">
    <source>
        <dbReference type="Proteomes" id="UP000035681"/>
    </source>
</evidence>
<dbReference type="Pfam" id="PF04870">
    <property type="entry name" value="Moulting_cycle"/>
    <property type="match status" value="2"/>
</dbReference>
<dbReference type="InterPro" id="IPR006954">
    <property type="entry name" value="Mlt-10-like"/>
</dbReference>
<dbReference type="PANTHER" id="PTHR21523:SF46">
    <property type="entry name" value="MLT-TEN (MLT-10) RELATED"/>
    <property type="match status" value="1"/>
</dbReference>
<organism evidence="2 3">
    <name type="scientific">Strongyloides stercoralis</name>
    <name type="common">Threadworm</name>
    <dbReference type="NCBI Taxonomy" id="6248"/>
    <lineage>
        <taxon>Eukaryota</taxon>
        <taxon>Metazoa</taxon>
        <taxon>Ecdysozoa</taxon>
        <taxon>Nematoda</taxon>
        <taxon>Chromadorea</taxon>
        <taxon>Rhabditida</taxon>
        <taxon>Tylenchina</taxon>
        <taxon>Panagrolaimomorpha</taxon>
        <taxon>Strongyloidoidea</taxon>
        <taxon>Strongyloididae</taxon>
        <taxon>Strongyloides</taxon>
    </lineage>
</organism>
<dbReference type="AlphaFoldDB" id="A0AAF5DHY9"/>
<evidence type="ECO:0000256" key="1">
    <source>
        <dbReference type="SAM" id="MobiDB-lite"/>
    </source>
</evidence>
<keyword evidence="2" id="KW-1185">Reference proteome</keyword>
<evidence type="ECO:0000313" key="3">
    <source>
        <dbReference type="WBParaSite" id="TCONS_00011598.p1"/>
    </source>
</evidence>
<name>A0AAF5DHY9_STRER</name>
<proteinExistence type="predicted"/>
<protein>
    <submittedName>
        <fullName evidence="3">Uncharacterized protein</fullName>
    </submittedName>
</protein>
<dbReference type="PANTHER" id="PTHR21523">
    <property type="match status" value="1"/>
</dbReference>
<sequence>FFYDKNVGDKTFAAKTVSVYTEGDNTEGDKITPDKTVGDKTSGHKTNGDNITGDKTYGLITFGDKTYGVKTTYGENIIGFPTCGDKTGGDNKYGAIIDGEKIDGDNVVGPSNVKVLTDGEKANGDNVIQNLSLNCDSKDLGGTVDRMYLIKYSELLKEKKFVKNLKTFLKKESSDSFVFNSLMYTYIFILIMRAPTPKNVSSEVVSLKPLNKIIQKPKNYGNQILPRIQNTNVLVTKSTMNTSKCVQSIDYNINKFNHPSNKFINSTTDKTVLKILSSKSRNYCLSIKTLIPDYKKEAIENVKLTKSQQQKIMNLHKSWYNQAINGLIGVMGNDLISRLSNMNEKIALLQCLESIEYININPKYPAQCLILAKDKQFRRLKRQSLRFRGDYHKNIENNIDNNIIKTHEMPQLKTKQSENSLIKSIVKLFSNVVSFVDPKKRNKKIKPWKETYKKISKLNKIMKSNRINLDNSYKRVFDFVAEGQPEQLIRIARSLVKPKSLDIQFQDLIYTFEKYYSGKETPSILSPRFASILPSKYQKKENKSFVLSPNIFPLYQDESESLSKYDILPIPKIMDELGMNEKDKEAVLEMIMDITGVDTIVEEVENVLKTNVLGDDIETTTAFISNTFKIVEKTFNIKQKRDIENKKFSFLSPKQLDTIYGENGPYQIKRSKFPFSIGEYKKMTFVDKKRALWNTIREISEIPDPIAKKRGGSRFFSRRFKRTLTLKLDHTTLSPFAFSPSINTFTLLGPTTLSPSIFSPSIIAPYLLSPPVLSPQVGNPMIFSPYVLGPNVLSAAVFNAYVFTPYVLSPNVINPYVLSPVILSPFVLCPDVLSPTVLSGVILSPSVISAAKADSVKIAGDITKGFNIAPDSIVGDSISGQRTCGLKIIGDNTYGFIILGDNTYGLNTYTLKIAADKIFGENINGLPICGDAIGGDNNNGPKIEGENIDGDRITGAKIV</sequence>
<dbReference type="Proteomes" id="UP000035681">
    <property type="component" value="Unplaced"/>
</dbReference>
<feature type="compositionally biased region" description="Basic and acidic residues" evidence="1">
    <location>
        <begin position="27"/>
        <end position="42"/>
    </location>
</feature>
<dbReference type="WBParaSite" id="TCONS_00011598.p1">
    <property type="protein sequence ID" value="TCONS_00011598.p1"/>
    <property type="gene ID" value="XLOC_006177"/>
</dbReference>
<feature type="region of interest" description="Disordered" evidence="1">
    <location>
        <begin position="23"/>
        <end position="43"/>
    </location>
</feature>
<accession>A0AAF5DHY9</accession>
<reference evidence="3" key="1">
    <citation type="submission" date="2024-02" db="UniProtKB">
        <authorList>
            <consortium name="WormBaseParasite"/>
        </authorList>
    </citation>
    <scope>IDENTIFICATION</scope>
</reference>